<dbReference type="Proteomes" id="UP000887116">
    <property type="component" value="Unassembled WGS sequence"/>
</dbReference>
<dbReference type="AlphaFoldDB" id="A0A8X6HRK7"/>
<proteinExistence type="predicted"/>
<sequence length="125" mass="14171">MYPRGGSVTFRRQIHGISQGVEEEREGRAPRSRKDGGSQEVLPLQDSPPCDNWMDAAYGMKFHSLRAPFCYFFDGFFFTPESSELAVRDLKPSFRTFLTSFPSRKCWGSLCGSVFVPFYFGPSSC</sequence>
<keyword evidence="3" id="KW-1185">Reference proteome</keyword>
<organism evidence="2 3">
    <name type="scientific">Trichonephila clavata</name>
    <name type="common">Joro spider</name>
    <name type="synonym">Nephila clavata</name>
    <dbReference type="NCBI Taxonomy" id="2740835"/>
    <lineage>
        <taxon>Eukaryota</taxon>
        <taxon>Metazoa</taxon>
        <taxon>Ecdysozoa</taxon>
        <taxon>Arthropoda</taxon>
        <taxon>Chelicerata</taxon>
        <taxon>Arachnida</taxon>
        <taxon>Araneae</taxon>
        <taxon>Araneomorphae</taxon>
        <taxon>Entelegynae</taxon>
        <taxon>Araneoidea</taxon>
        <taxon>Nephilidae</taxon>
        <taxon>Trichonephila</taxon>
    </lineage>
</organism>
<protein>
    <submittedName>
        <fullName evidence="2">Uncharacterized protein</fullName>
    </submittedName>
</protein>
<comment type="caution">
    <text evidence="2">The sequence shown here is derived from an EMBL/GenBank/DDBJ whole genome shotgun (WGS) entry which is preliminary data.</text>
</comment>
<feature type="compositionally biased region" description="Basic and acidic residues" evidence="1">
    <location>
        <begin position="25"/>
        <end position="37"/>
    </location>
</feature>
<evidence type="ECO:0000256" key="1">
    <source>
        <dbReference type="SAM" id="MobiDB-lite"/>
    </source>
</evidence>
<name>A0A8X6HRK7_TRICU</name>
<feature type="region of interest" description="Disordered" evidence="1">
    <location>
        <begin position="13"/>
        <end position="46"/>
    </location>
</feature>
<evidence type="ECO:0000313" key="2">
    <source>
        <dbReference type="EMBL" id="GFR28877.1"/>
    </source>
</evidence>
<dbReference type="EMBL" id="BMAO01009131">
    <property type="protein sequence ID" value="GFR28877.1"/>
    <property type="molecule type" value="Genomic_DNA"/>
</dbReference>
<accession>A0A8X6HRK7</accession>
<reference evidence="2" key="1">
    <citation type="submission" date="2020-07" db="EMBL/GenBank/DDBJ databases">
        <title>Multicomponent nature underlies the extraordinary mechanical properties of spider dragline silk.</title>
        <authorList>
            <person name="Kono N."/>
            <person name="Nakamura H."/>
            <person name="Mori M."/>
            <person name="Yoshida Y."/>
            <person name="Ohtoshi R."/>
            <person name="Malay A.D."/>
            <person name="Moran D.A.P."/>
            <person name="Tomita M."/>
            <person name="Numata K."/>
            <person name="Arakawa K."/>
        </authorList>
    </citation>
    <scope>NUCLEOTIDE SEQUENCE</scope>
</reference>
<gene>
    <name evidence="2" type="ORF">TNCT_718901</name>
</gene>
<evidence type="ECO:0000313" key="3">
    <source>
        <dbReference type="Proteomes" id="UP000887116"/>
    </source>
</evidence>